<feature type="repeat" description="TPR" evidence="3">
    <location>
        <begin position="806"/>
        <end position="839"/>
    </location>
</feature>
<sequence length="1122" mass="122390">MDGAAPNLQDVLRLRQQDAFVGRDARLSEFRDNLRLPPLHPDRRYIVNVHGIAGVGKSFLLQQFRRIADAEGAASALVNEDYFDVVDTMAALAAGFAAQDARLTGFEDRLAAYRRRRRELESDPEAPLGDLVTTTTVRAGMALARTVPVAGAVAEFVDPDAVAGQANRLRAYLVRRFGKQADIDLLLSPVDALTTSFVASLSAVAEDRPAVLCFDTFERTAPYLESWLLDLFSGRFGGLSANVVTVVAGQFALADNRWSPLRTLIAAHPLEPFTDAEARGFLAQRGITGEAVVEVILPLSGRIPMWLATLAARSPQDPGSVPDPSEDAVERFLQWEPDEQRKRLAKAAALPRRFNRDALLAIPAAGEVDDLLAWLLQLPFVSRAGDYWRYHDAVRDPMLRLARVTSPQRWREQHRALVAHFAQEQAALGLAEARRRSDPQWQSLAVEEHYHRLCAAPGPALQDAFAAAVDATDEGVAAARQWAAMLTEAGAASGSERLRSWGERLTGLLKDRDDDTAFLTALIDSGELAPDALADALSGRGESHRFAGRYEQALADLDRAVTMVPGRARFHRRRGLVHQALRRFDESLEDLTRAVDLDPSPATALLHRGLTYRIVNRDAEAMADFDRAVALEPGNPALHRQRGIEHRLGKRYDAAIADFDRAIALEPESPANIEERGVTHQLTGRYDDALADFGAAIAADPENDSAIAQRGYTLFLMGRSDEALRDLDRALELNARASWTYGLRGGVHADLGQTDLALADYDRAIELDPYIGMPYTERGSLLHFLGRDEEAIADLDRAIALDSADETAYLRRGSARYRTGRYGLALEDFGEAVARDPGNDLALTERGRAYRALERYEEAVADFTRAAALAGDEYWDLVERAETYRLMGRFSDALADLDRAVALAPDLATAYERRGRAYRDLGRCAEARDDFDRAVARDPEFEAAIAQRGEMHRVLGDLDAALADLDRAVELDPDDPWNRGERGLVHLLRGDPDAAAADLAPAHASAPSSGWWRYVAGLVAAVAGDGEEAAAAFAAAAGLGREEIAAGPAEGFLRTNLVLYLLLGGDAAAARLQLRDVLESSPGIAVANEFRRELSFLAACPGLDVAGVEEFARAVAAYLDGA</sequence>
<dbReference type="InterPro" id="IPR019734">
    <property type="entry name" value="TPR_rpt"/>
</dbReference>
<protein>
    <submittedName>
        <fullName evidence="4">Tetratricopeptide (TPR) repeat</fullName>
    </submittedName>
</protein>
<evidence type="ECO:0000256" key="2">
    <source>
        <dbReference type="ARBA" id="ARBA00022803"/>
    </source>
</evidence>
<feature type="repeat" description="TPR" evidence="3">
    <location>
        <begin position="534"/>
        <end position="567"/>
    </location>
</feature>
<dbReference type="SMART" id="SM00028">
    <property type="entry name" value="TPR"/>
    <property type="match status" value="13"/>
</dbReference>
<dbReference type="PROSITE" id="PS50005">
    <property type="entry name" value="TPR"/>
    <property type="match status" value="11"/>
</dbReference>
<dbReference type="Proteomes" id="UP000198662">
    <property type="component" value="Unassembled WGS sequence"/>
</dbReference>
<dbReference type="Pfam" id="PF13181">
    <property type="entry name" value="TPR_8"/>
    <property type="match status" value="1"/>
</dbReference>
<dbReference type="OrthoDB" id="9814944at2"/>
<feature type="repeat" description="TPR" evidence="3">
    <location>
        <begin position="602"/>
        <end position="635"/>
    </location>
</feature>
<dbReference type="GO" id="GO:0009279">
    <property type="term" value="C:cell outer membrane"/>
    <property type="evidence" value="ECO:0007669"/>
    <property type="project" value="TreeGrafter"/>
</dbReference>
<dbReference type="PANTHER" id="PTHR44858:SF1">
    <property type="entry name" value="UDP-N-ACETYLGLUCOSAMINE--PEPTIDE N-ACETYLGLUCOSAMINYLTRANSFERASE SPINDLY-RELATED"/>
    <property type="match status" value="1"/>
</dbReference>
<accession>A0A1G9MFH3</accession>
<evidence type="ECO:0000313" key="4">
    <source>
        <dbReference type="EMBL" id="SDL73010.1"/>
    </source>
</evidence>
<name>A0A1G9MFH3_9ACTN</name>
<evidence type="ECO:0000256" key="1">
    <source>
        <dbReference type="ARBA" id="ARBA00022737"/>
    </source>
</evidence>
<dbReference type="EMBL" id="FNGF01000009">
    <property type="protein sequence ID" value="SDL73010.1"/>
    <property type="molecule type" value="Genomic_DNA"/>
</dbReference>
<dbReference type="InterPro" id="IPR050498">
    <property type="entry name" value="Ycf3"/>
</dbReference>
<feature type="repeat" description="TPR" evidence="3">
    <location>
        <begin position="908"/>
        <end position="941"/>
    </location>
</feature>
<dbReference type="SUPFAM" id="SSF48452">
    <property type="entry name" value="TPR-like"/>
    <property type="match status" value="2"/>
</dbReference>
<dbReference type="RefSeq" id="WP_091054123.1">
    <property type="nucleotide sequence ID" value="NZ_FNGF01000009.1"/>
</dbReference>
<feature type="repeat" description="TPR" evidence="3">
    <location>
        <begin position="568"/>
        <end position="601"/>
    </location>
</feature>
<dbReference type="PANTHER" id="PTHR44858">
    <property type="entry name" value="TETRATRICOPEPTIDE REPEAT PROTEIN 6"/>
    <property type="match status" value="1"/>
</dbReference>
<dbReference type="SUPFAM" id="SSF52540">
    <property type="entry name" value="P-loop containing nucleoside triphosphate hydrolases"/>
    <property type="match status" value="1"/>
</dbReference>
<feature type="repeat" description="TPR" evidence="3">
    <location>
        <begin position="704"/>
        <end position="737"/>
    </location>
</feature>
<organism evidence="4 5">
    <name type="scientific">Glycomyces sambucus</name>
    <dbReference type="NCBI Taxonomy" id="380244"/>
    <lineage>
        <taxon>Bacteria</taxon>
        <taxon>Bacillati</taxon>
        <taxon>Actinomycetota</taxon>
        <taxon>Actinomycetes</taxon>
        <taxon>Glycomycetales</taxon>
        <taxon>Glycomycetaceae</taxon>
        <taxon>Glycomyces</taxon>
    </lineage>
</organism>
<evidence type="ECO:0000256" key="3">
    <source>
        <dbReference type="PROSITE-ProRule" id="PRU00339"/>
    </source>
</evidence>
<feature type="repeat" description="TPR" evidence="3">
    <location>
        <begin position="738"/>
        <end position="771"/>
    </location>
</feature>
<reference evidence="5" key="1">
    <citation type="submission" date="2016-10" db="EMBL/GenBank/DDBJ databases">
        <authorList>
            <person name="Varghese N."/>
            <person name="Submissions S."/>
        </authorList>
    </citation>
    <scope>NUCLEOTIDE SEQUENCE [LARGE SCALE GENOMIC DNA]</scope>
    <source>
        <strain evidence="5">CGMCC 4.3147</strain>
    </source>
</reference>
<dbReference type="AlphaFoldDB" id="A0A1G9MFH3"/>
<keyword evidence="1" id="KW-0677">Repeat</keyword>
<evidence type="ECO:0000313" key="5">
    <source>
        <dbReference type="Proteomes" id="UP000198662"/>
    </source>
</evidence>
<keyword evidence="2 3" id="KW-0802">TPR repeat</keyword>
<dbReference type="InterPro" id="IPR011990">
    <property type="entry name" value="TPR-like_helical_dom_sf"/>
</dbReference>
<dbReference type="Gene3D" id="1.25.40.10">
    <property type="entry name" value="Tetratricopeptide repeat domain"/>
    <property type="match status" value="5"/>
</dbReference>
<feature type="repeat" description="TPR" evidence="3">
    <location>
        <begin position="942"/>
        <end position="975"/>
    </location>
</feature>
<dbReference type="GO" id="GO:0046813">
    <property type="term" value="P:receptor-mediated virion attachment to host cell"/>
    <property type="evidence" value="ECO:0007669"/>
    <property type="project" value="TreeGrafter"/>
</dbReference>
<feature type="repeat" description="TPR" evidence="3">
    <location>
        <begin position="636"/>
        <end position="669"/>
    </location>
</feature>
<dbReference type="STRING" id="380244.SAMN05216298_4944"/>
<gene>
    <name evidence="4" type="ORF">SAMN05216298_4944</name>
</gene>
<dbReference type="Pfam" id="PF13414">
    <property type="entry name" value="TPR_11"/>
    <property type="match status" value="1"/>
</dbReference>
<keyword evidence="5" id="KW-1185">Reference proteome</keyword>
<dbReference type="Pfam" id="PF13432">
    <property type="entry name" value="TPR_16"/>
    <property type="match status" value="4"/>
</dbReference>
<feature type="repeat" description="TPR" evidence="3">
    <location>
        <begin position="670"/>
        <end position="703"/>
    </location>
</feature>
<feature type="repeat" description="TPR" evidence="3">
    <location>
        <begin position="840"/>
        <end position="873"/>
    </location>
</feature>
<dbReference type="InterPro" id="IPR027417">
    <property type="entry name" value="P-loop_NTPase"/>
</dbReference>
<proteinExistence type="predicted"/>